<evidence type="ECO:0000256" key="9">
    <source>
        <dbReference type="SAM" id="MobiDB-lite"/>
    </source>
</evidence>
<feature type="transmembrane region" description="Helical" evidence="10">
    <location>
        <begin position="102"/>
        <end position="123"/>
    </location>
</feature>
<keyword evidence="5 10" id="KW-0472">Membrane</keyword>
<evidence type="ECO:0000256" key="2">
    <source>
        <dbReference type="ARBA" id="ARBA00022692"/>
    </source>
</evidence>
<dbReference type="OrthoDB" id="5975505at2759"/>
<dbReference type="SUPFAM" id="SSF81321">
    <property type="entry name" value="Family A G protein-coupled receptor-like"/>
    <property type="match status" value="1"/>
</dbReference>
<keyword evidence="13" id="KW-1185">Reference proteome</keyword>
<evidence type="ECO:0000256" key="8">
    <source>
        <dbReference type="RuleBase" id="RU000688"/>
    </source>
</evidence>
<dbReference type="Pfam" id="PF00001">
    <property type="entry name" value="7tm_1"/>
    <property type="match status" value="1"/>
</dbReference>
<evidence type="ECO:0000256" key="1">
    <source>
        <dbReference type="ARBA" id="ARBA00004141"/>
    </source>
</evidence>
<dbReference type="PROSITE" id="PS00237">
    <property type="entry name" value="G_PROTEIN_RECEP_F1_1"/>
    <property type="match status" value="1"/>
</dbReference>
<evidence type="ECO:0000256" key="3">
    <source>
        <dbReference type="ARBA" id="ARBA00022989"/>
    </source>
</evidence>
<feature type="transmembrane region" description="Helical" evidence="10">
    <location>
        <begin position="144"/>
        <end position="166"/>
    </location>
</feature>
<feature type="domain" description="G-protein coupled receptors family 1 profile" evidence="11">
    <location>
        <begin position="44"/>
        <end position="233"/>
    </location>
</feature>
<feature type="compositionally biased region" description="Polar residues" evidence="9">
    <location>
        <begin position="231"/>
        <end position="248"/>
    </location>
</feature>
<evidence type="ECO:0000256" key="4">
    <source>
        <dbReference type="ARBA" id="ARBA00023040"/>
    </source>
</evidence>
<proteinExistence type="inferred from homology"/>
<dbReference type="GO" id="GO:0008188">
    <property type="term" value="F:neuropeptide receptor activity"/>
    <property type="evidence" value="ECO:0007669"/>
    <property type="project" value="TreeGrafter"/>
</dbReference>
<gene>
    <name evidence="12" type="ORF">HOLleu_30891</name>
</gene>
<feature type="transmembrane region" description="Helical" evidence="10">
    <location>
        <begin position="65"/>
        <end position="90"/>
    </location>
</feature>
<keyword evidence="7 8" id="KW-0807">Transducer</keyword>
<evidence type="ECO:0000259" key="11">
    <source>
        <dbReference type="PROSITE" id="PS50262"/>
    </source>
</evidence>
<evidence type="ECO:0000256" key="7">
    <source>
        <dbReference type="ARBA" id="ARBA00023224"/>
    </source>
</evidence>
<dbReference type="InterPro" id="IPR017452">
    <property type="entry name" value="GPCR_Rhodpsn_7TM"/>
</dbReference>
<evidence type="ECO:0000256" key="6">
    <source>
        <dbReference type="ARBA" id="ARBA00023170"/>
    </source>
</evidence>
<feature type="transmembrane region" description="Helical" evidence="10">
    <location>
        <begin position="195"/>
        <end position="220"/>
    </location>
</feature>
<dbReference type="PROSITE" id="PS50262">
    <property type="entry name" value="G_PROTEIN_RECEP_F1_2"/>
    <property type="match status" value="1"/>
</dbReference>
<keyword evidence="6 8" id="KW-0675">Receptor</keyword>
<keyword evidence="3 10" id="KW-1133">Transmembrane helix</keyword>
<feature type="region of interest" description="Disordered" evidence="9">
    <location>
        <begin position="230"/>
        <end position="255"/>
    </location>
</feature>
<evidence type="ECO:0000313" key="12">
    <source>
        <dbReference type="EMBL" id="KAJ8028601.1"/>
    </source>
</evidence>
<dbReference type="AlphaFoldDB" id="A0A9Q1BL27"/>
<evidence type="ECO:0000313" key="13">
    <source>
        <dbReference type="Proteomes" id="UP001152320"/>
    </source>
</evidence>
<evidence type="ECO:0000256" key="10">
    <source>
        <dbReference type="SAM" id="Phobius"/>
    </source>
</evidence>
<dbReference type="Gene3D" id="1.20.1070.10">
    <property type="entry name" value="Rhodopsin 7-helix transmembrane proteins"/>
    <property type="match status" value="1"/>
</dbReference>
<comment type="subcellular location">
    <subcellularLocation>
        <location evidence="1">Membrane</location>
        <topology evidence="1">Multi-pass membrane protein</topology>
    </subcellularLocation>
</comment>
<dbReference type="GO" id="GO:0005886">
    <property type="term" value="C:plasma membrane"/>
    <property type="evidence" value="ECO:0007669"/>
    <property type="project" value="TreeGrafter"/>
</dbReference>
<dbReference type="PANTHER" id="PTHR45695">
    <property type="entry name" value="LEUCOKININ RECEPTOR-RELATED"/>
    <property type="match status" value="1"/>
</dbReference>
<feature type="transmembrane region" description="Helical" evidence="10">
    <location>
        <begin position="31"/>
        <end position="53"/>
    </location>
</feature>
<keyword evidence="4 8" id="KW-0297">G-protein coupled receptor</keyword>
<name>A0A9Q1BL27_HOLLE</name>
<organism evidence="12 13">
    <name type="scientific">Holothuria leucospilota</name>
    <name type="common">Black long sea cucumber</name>
    <name type="synonym">Mertensiothuria leucospilota</name>
    <dbReference type="NCBI Taxonomy" id="206669"/>
    <lineage>
        <taxon>Eukaryota</taxon>
        <taxon>Metazoa</taxon>
        <taxon>Echinodermata</taxon>
        <taxon>Eleutherozoa</taxon>
        <taxon>Echinozoa</taxon>
        <taxon>Holothuroidea</taxon>
        <taxon>Aspidochirotacea</taxon>
        <taxon>Aspidochirotida</taxon>
        <taxon>Holothuriidae</taxon>
        <taxon>Holothuria</taxon>
    </lineage>
</organism>
<comment type="similarity">
    <text evidence="8">Belongs to the G-protein coupled receptor 1 family.</text>
</comment>
<dbReference type="CDD" id="cd00637">
    <property type="entry name" value="7tm_classA_rhodopsin-like"/>
    <property type="match status" value="1"/>
</dbReference>
<dbReference type="EMBL" id="JAIZAY010000015">
    <property type="protein sequence ID" value="KAJ8028601.1"/>
    <property type="molecule type" value="Genomic_DNA"/>
</dbReference>
<accession>A0A9Q1BL27</accession>
<reference evidence="12" key="1">
    <citation type="submission" date="2021-10" db="EMBL/GenBank/DDBJ databases">
        <title>Tropical sea cucumber genome reveals ecological adaptation and Cuvierian tubules defense mechanism.</title>
        <authorList>
            <person name="Chen T."/>
        </authorList>
    </citation>
    <scope>NUCLEOTIDE SEQUENCE</scope>
    <source>
        <strain evidence="12">Nanhai2018</strain>
        <tissue evidence="12">Muscle</tissue>
    </source>
</reference>
<dbReference type="InterPro" id="IPR000276">
    <property type="entry name" value="GPCR_Rhodpsn"/>
</dbReference>
<keyword evidence="2 8" id="KW-0812">Transmembrane</keyword>
<dbReference type="PANTHER" id="PTHR45695:SF26">
    <property type="entry name" value="NEUROPEPTIDE CCHAMIDE-1 RECEPTOR"/>
    <property type="match status" value="1"/>
</dbReference>
<dbReference type="Proteomes" id="UP001152320">
    <property type="component" value="Chromosome 15"/>
</dbReference>
<sequence>MEDYSFFSVDDFTTLTNITGNFEAVKEWGMFAAYAGVLLFGVTGNLSIILLVACNYSLQNTANLLITNIAIGDFLVVTMCVPSLMVLHILHSYPGGTFYCKIMSSIQVISACLSSLTLAALSYERYQVITNPLGDKRRKPSLRLKVTTVIAVVWTVSILTGIPFFITTTDFHFLDFHVCQFVPHGSVWAKCLKSAILVVGFVLPLFVLAFFNFRIAYCLLSSVRENRKRVSSVNSPGQDPQSSPTETPIETDKFLSDPGRKRLTLKEGLAFCLSANTFLTIVRDKCQNEGTVH</sequence>
<protein>
    <submittedName>
        <fullName evidence="12">Neuropeptide Y receptor type 1</fullName>
    </submittedName>
</protein>
<dbReference type="PRINTS" id="PR00237">
    <property type="entry name" value="GPCRRHODOPSN"/>
</dbReference>
<evidence type="ECO:0000256" key="5">
    <source>
        <dbReference type="ARBA" id="ARBA00023136"/>
    </source>
</evidence>
<comment type="caution">
    <text evidence="12">The sequence shown here is derived from an EMBL/GenBank/DDBJ whole genome shotgun (WGS) entry which is preliminary data.</text>
</comment>